<sequence length="99" mass="11751">MKQAFELHFGTLCFGEKCDGSFRYRANVFAFLLNAVPNKINMDILINRCGTTTFNLVLKMYVLESRFFYFLIKFNTTIRRKDEIQKSIIILEIPFDYPF</sequence>
<proteinExistence type="predicted"/>
<dbReference type="Proteomes" id="UP000260457">
    <property type="component" value="Chromosome"/>
</dbReference>
<protein>
    <submittedName>
        <fullName evidence="1">Uncharacterized protein</fullName>
    </submittedName>
</protein>
<evidence type="ECO:0000313" key="1">
    <source>
        <dbReference type="EMBL" id="AXN38358.1"/>
    </source>
</evidence>
<gene>
    <name evidence="1" type="ORF">DTO10_07885</name>
</gene>
<dbReference type="EMBL" id="CP030926">
    <property type="protein sequence ID" value="AXN38358.1"/>
    <property type="molecule type" value="Genomic_DNA"/>
</dbReference>
<organism evidence="1 2">
    <name type="scientific">Peribacillus butanolivorans</name>
    <dbReference type="NCBI Taxonomy" id="421767"/>
    <lineage>
        <taxon>Bacteria</taxon>
        <taxon>Bacillati</taxon>
        <taxon>Bacillota</taxon>
        <taxon>Bacilli</taxon>
        <taxon>Bacillales</taxon>
        <taxon>Bacillaceae</taxon>
        <taxon>Peribacillus</taxon>
    </lineage>
</organism>
<name>A0ABN5MYN6_9BACI</name>
<reference evidence="1 2" key="1">
    <citation type="submission" date="2018-07" db="EMBL/GenBank/DDBJ databases">
        <title>The molecular basis for the intramolecular migration of carboxyl group in the catabolism of para-hydroxybenzoate via gentisate.</title>
        <authorList>
            <person name="Zhao H."/>
            <person name="Xu Y."/>
            <person name="Lin S."/>
            <person name="Spain J.C."/>
            <person name="Zhou N.-Y."/>
        </authorList>
    </citation>
    <scope>NUCLEOTIDE SEQUENCE [LARGE SCALE GENOMIC DNA]</scope>
    <source>
        <strain evidence="1 2">PHB-7a</strain>
    </source>
</reference>
<keyword evidence="2" id="KW-1185">Reference proteome</keyword>
<evidence type="ECO:0000313" key="2">
    <source>
        <dbReference type="Proteomes" id="UP000260457"/>
    </source>
</evidence>
<accession>A0ABN5MYN6</accession>